<dbReference type="OrthoDB" id="3039255at2759"/>
<reference evidence="1 2" key="1">
    <citation type="journal article" date="2019" name="Nat. Ecol. Evol.">
        <title>Megaphylogeny resolves global patterns of mushroom evolution.</title>
        <authorList>
            <person name="Varga T."/>
            <person name="Krizsan K."/>
            <person name="Foldi C."/>
            <person name="Dima B."/>
            <person name="Sanchez-Garcia M."/>
            <person name="Sanchez-Ramirez S."/>
            <person name="Szollosi G.J."/>
            <person name="Szarkandi J.G."/>
            <person name="Papp V."/>
            <person name="Albert L."/>
            <person name="Andreopoulos W."/>
            <person name="Angelini C."/>
            <person name="Antonin V."/>
            <person name="Barry K.W."/>
            <person name="Bougher N.L."/>
            <person name="Buchanan P."/>
            <person name="Buyck B."/>
            <person name="Bense V."/>
            <person name="Catcheside P."/>
            <person name="Chovatia M."/>
            <person name="Cooper J."/>
            <person name="Damon W."/>
            <person name="Desjardin D."/>
            <person name="Finy P."/>
            <person name="Geml J."/>
            <person name="Haridas S."/>
            <person name="Hughes K."/>
            <person name="Justo A."/>
            <person name="Karasinski D."/>
            <person name="Kautmanova I."/>
            <person name="Kiss B."/>
            <person name="Kocsube S."/>
            <person name="Kotiranta H."/>
            <person name="LaButti K.M."/>
            <person name="Lechner B.E."/>
            <person name="Liimatainen K."/>
            <person name="Lipzen A."/>
            <person name="Lukacs Z."/>
            <person name="Mihaltcheva S."/>
            <person name="Morgado L.N."/>
            <person name="Niskanen T."/>
            <person name="Noordeloos M.E."/>
            <person name="Ohm R.A."/>
            <person name="Ortiz-Santana B."/>
            <person name="Ovrebo C."/>
            <person name="Racz N."/>
            <person name="Riley R."/>
            <person name="Savchenko A."/>
            <person name="Shiryaev A."/>
            <person name="Soop K."/>
            <person name="Spirin V."/>
            <person name="Szebenyi C."/>
            <person name="Tomsovsky M."/>
            <person name="Tulloss R.E."/>
            <person name="Uehling J."/>
            <person name="Grigoriev I.V."/>
            <person name="Vagvolgyi C."/>
            <person name="Papp T."/>
            <person name="Martin F.M."/>
            <person name="Miettinen O."/>
            <person name="Hibbett D.S."/>
            <person name="Nagy L.G."/>
        </authorList>
    </citation>
    <scope>NUCLEOTIDE SEQUENCE [LARGE SCALE GENOMIC DNA]</scope>
    <source>
        <strain evidence="1 2">FP101781</strain>
    </source>
</reference>
<sequence>MASIVNSLPHEIWHTIYQFIPQPEEARLYAVNSALFNIDMSARYNRISIPSNPAVLDAGVDATLHTLRLAGVLSTARCC</sequence>
<evidence type="ECO:0000313" key="2">
    <source>
        <dbReference type="Proteomes" id="UP000298030"/>
    </source>
</evidence>
<dbReference type="EMBL" id="QPFP01000010">
    <property type="protein sequence ID" value="TEB34377.1"/>
    <property type="molecule type" value="Genomic_DNA"/>
</dbReference>
<accession>A0A4Y7TJL6</accession>
<name>A0A4Y7TJL6_COPMI</name>
<dbReference type="Proteomes" id="UP000298030">
    <property type="component" value="Unassembled WGS sequence"/>
</dbReference>
<proteinExistence type="predicted"/>
<evidence type="ECO:0000313" key="1">
    <source>
        <dbReference type="EMBL" id="TEB34377.1"/>
    </source>
</evidence>
<keyword evidence="2" id="KW-1185">Reference proteome</keyword>
<protein>
    <recommendedName>
        <fullName evidence="3">F-box domain-containing protein</fullName>
    </recommendedName>
</protein>
<dbReference type="AlphaFoldDB" id="A0A4Y7TJL6"/>
<evidence type="ECO:0008006" key="3">
    <source>
        <dbReference type="Google" id="ProtNLM"/>
    </source>
</evidence>
<organism evidence="1 2">
    <name type="scientific">Coprinellus micaceus</name>
    <name type="common">Glistening ink-cap mushroom</name>
    <name type="synonym">Coprinus micaceus</name>
    <dbReference type="NCBI Taxonomy" id="71717"/>
    <lineage>
        <taxon>Eukaryota</taxon>
        <taxon>Fungi</taxon>
        <taxon>Dikarya</taxon>
        <taxon>Basidiomycota</taxon>
        <taxon>Agaricomycotina</taxon>
        <taxon>Agaricomycetes</taxon>
        <taxon>Agaricomycetidae</taxon>
        <taxon>Agaricales</taxon>
        <taxon>Agaricineae</taxon>
        <taxon>Psathyrellaceae</taxon>
        <taxon>Coprinellus</taxon>
    </lineage>
</organism>
<gene>
    <name evidence="1" type="ORF">FA13DRAFT_83245</name>
</gene>
<comment type="caution">
    <text evidence="1">The sequence shown here is derived from an EMBL/GenBank/DDBJ whole genome shotgun (WGS) entry which is preliminary data.</text>
</comment>